<sequence>MFPMKPLRCLSQTECGKIPSWARVLGWSSRASGIDGECKPAARSSGPEVLPRLSDVSQLLLSIPFGPPVVTDVLCTAHEFARHDPGYSAGLGVDPAGGAPGGLTPIVLPRIPQIYINQLEMGLRFPIPRFITTLCKHIKVSPTQLSPNSYSFLLLLVILLSYFDIPLIPYVLIQLIQVKRLGPGKFYLSHKGDLGFIRGNPSSHKGWMNHFFYINRAGRKRNPWRCNMSWRDNVYILTPSTPDRAPHLTPFLTAMRGKSYSAPKMIKEDLLCHFGFSMNGVRLVGDLVERMGKAVMLKAFKERPEEGSSGKVSPPSTKKGKRKASQSFKKEARSPKKKEASTSLAQIAPTNDMCQASTSPSLMQQERPAPTPPSPAQGERPAPTSPARAAAIPEVPLSKARARTKVGSGRAATLNIFGASLVVSPSRSVVMGLLYNLVPDRDLNLVRNAPDVEAVGAFATLFATGKKLTTERAELVVDKEALVAEKKAVEAKLEALTTEKFAVEVELDETRVQAEGEN</sequence>
<reference evidence="3 4" key="1">
    <citation type="journal article" date="2015" name="Proc. Natl. Acad. Sci. U.S.A.">
        <title>The resurrection genome of Boea hygrometrica: A blueprint for survival of dehydration.</title>
        <authorList>
            <person name="Xiao L."/>
            <person name="Yang G."/>
            <person name="Zhang L."/>
            <person name="Yang X."/>
            <person name="Zhao S."/>
            <person name="Ji Z."/>
            <person name="Zhou Q."/>
            <person name="Hu M."/>
            <person name="Wang Y."/>
            <person name="Chen M."/>
            <person name="Xu Y."/>
            <person name="Jin H."/>
            <person name="Xiao X."/>
            <person name="Hu G."/>
            <person name="Bao F."/>
            <person name="Hu Y."/>
            <person name="Wan P."/>
            <person name="Li L."/>
            <person name="Deng X."/>
            <person name="Kuang T."/>
            <person name="Xiang C."/>
            <person name="Zhu J.K."/>
            <person name="Oliver M.J."/>
            <person name="He Y."/>
        </authorList>
    </citation>
    <scope>NUCLEOTIDE SEQUENCE [LARGE SCALE GENOMIC DNA]</scope>
    <source>
        <strain evidence="4">cv. XS01</strain>
    </source>
</reference>
<evidence type="ECO:0000313" key="3">
    <source>
        <dbReference type="EMBL" id="KZV49589.1"/>
    </source>
</evidence>
<keyword evidence="4" id="KW-1185">Reference proteome</keyword>
<accession>A0A2Z7CY51</accession>
<organism evidence="3 4">
    <name type="scientific">Dorcoceras hygrometricum</name>
    <dbReference type="NCBI Taxonomy" id="472368"/>
    <lineage>
        <taxon>Eukaryota</taxon>
        <taxon>Viridiplantae</taxon>
        <taxon>Streptophyta</taxon>
        <taxon>Embryophyta</taxon>
        <taxon>Tracheophyta</taxon>
        <taxon>Spermatophyta</taxon>
        <taxon>Magnoliopsida</taxon>
        <taxon>eudicotyledons</taxon>
        <taxon>Gunneridae</taxon>
        <taxon>Pentapetalae</taxon>
        <taxon>asterids</taxon>
        <taxon>lamiids</taxon>
        <taxon>Lamiales</taxon>
        <taxon>Gesneriaceae</taxon>
        <taxon>Didymocarpoideae</taxon>
        <taxon>Trichosporeae</taxon>
        <taxon>Loxocarpinae</taxon>
        <taxon>Dorcoceras</taxon>
    </lineage>
</organism>
<feature type="compositionally biased region" description="Basic and acidic residues" evidence="1">
    <location>
        <begin position="328"/>
        <end position="340"/>
    </location>
</feature>
<evidence type="ECO:0000256" key="1">
    <source>
        <dbReference type="SAM" id="MobiDB-lite"/>
    </source>
</evidence>
<name>A0A2Z7CY51_9LAMI</name>
<feature type="region of interest" description="Disordered" evidence="1">
    <location>
        <begin position="303"/>
        <end position="393"/>
    </location>
</feature>
<evidence type="ECO:0000256" key="2">
    <source>
        <dbReference type="SAM" id="Phobius"/>
    </source>
</evidence>
<keyword evidence="2" id="KW-0812">Transmembrane</keyword>
<protein>
    <submittedName>
        <fullName evidence="3">Uncharacterized protein</fullName>
    </submittedName>
</protein>
<keyword evidence="2" id="KW-1133">Transmembrane helix</keyword>
<keyword evidence="2" id="KW-0472">Membrane</keyword>
<proteinExistence type="predicted"/>
<feature type="compositionally biased region" description="Polar residues" evidence="1">
    <location>
        <begin position="341"/>
        <end position="364"/>
    </location>
</feature>
<dbReference type="AlphaFoldDB" id="A0A2Z7CY51"/>
<gene>
    <name evidence="3" type="ORF">F511_15449</name>
</gene>
<feature type="compositionally biased region" description="Low complexity" evidence="1">
    <location>
        <begin position="381"/>
        <end position="393"/>
    </location>
</feature>
<feature type="transmembrane region" description="Helical" evidence="2">
    <location>
        <begin position="150"/>
        <end position="173"/>
    </location>
</feature>
<dbReference type="EMBL" id="KQ993007">
    <property type="protein sequence ID" value="KZV49589.1"/>
    <property type="molecule type" value="Genomic_DNA"/>
</dbReference>
<dbReference type="Proteomes" id="UP000250235">
    <property type="component" value="Unassembled WGS sequence"/>
</dbReference>
<evidence type="ECO:0000313" key="4">
    <source>
        <dbReference type="Proteomes" id="UP000250235"/>
    </source>
</evidence>